<gene>
    <name evidence="1" type="ORF">LCGC14_1218560</name>
</gene>
<sequence length="77" mass="8439">MDKVNEVNKMELAKSLREIQSNLIGIGIEITKLAVPGNKDVHELMAIGGRLDEADASIGRLNGDIMREYLTSLVKTT</sequence>
<accession>A0A0F9NU82</accession>
<protein>
    <submittedName>
        <fullName evidence="1">Uncharacterized protein</fullName>
    </submittedName>
</protein>
<organism evidence="1">
    <name type="scientific">marine sediment metagenome</name>
    <dbReference type="NCBI Taxonomy" id="412755"/>
    <lineage>
        <taxon>unclassified sequences</taxon>
        <taxon>metagenomes</taxon>
        <taxon>ecological metagenomes</taxon>
    </lineage>
</organism>
<reference evidence="1" key="1">
    <citation type="journal article" date="2015" name="Nature">
        <title>Complex archaea that bridge the gap between prokaryotes and eukaryotes.</title>
        <authorList>
            <person name="Spang A."/>
            <person name="Saw J.H."/>
            <person name="Jorgensen S.L."/>
            <person name="Zaremba-Niedzwiedzka K."/>
            <person name="Martijn J."/>
            <person name="Lind A.E."/>
            <person name="van Eijk R."/>
            <person name="Schleper C."/>
            <person name="Guy L."/>
            <person name="Ettema T.J."/>
        </authorList>
    </citation>
    <scope>NUCLEOTIDE SEQUENCE</scope>
</reference>
<dbReference type="AlphaFoldDB" id="A0A0F9NU82"/>
<dbReference type="EMBL" id="LAZR01006393">
    <property type="protein sequence ID" value="KKM92435.1"/>
    <property type="molecule type" value="Genomic_DNA"/>
</dbReference>
<evidence type="ECO:0000313" key="1">
    <source>
        <dbReference type="EMBL" id="KKM92435.1"/>
    </source>
</evidence>
<name>A0A0F9NU82_9ZZZZ</name>
<proteinExistence type="predicted"/>
<comment type="caution">
    <text evidence="1">The sequence shown here is derived from an EMBL/GenBank/DDBJ whole genome shotgun (WGS) entry which is preliminary data.</text>
</comment>